<dbReference type="InterPro" id="IPR036286">
    <property type="entry name" value="LexA/Signal_pep-like_sf"/>
</dbReference>
<dbReference type="CDD" id="cd06529">
    <property type="entry name" value="S24_LexA-like"/>
    <property type="match status" value="1"/>
</dbReference>
<dbReference type="InterPro" id="IPR050077">
    <property type="entry name" value="LexA_repressor"/>
</dbReference>
<name>A0A7W8M804_9BURK</name>
<organism evidence="2 3">
    <name type="scientific">Quisquiliibacterium transsilvanicum</name>
    <dbReference type="NCBI Taxonomy" id="1549638"/>
    <lineage>
        <taxon>Bacteria</taxon>
        <taxon>Pseudomonadati</taxon>
        <taxon>Pseudomonadota</taxon>
        <taxon>Betaproteobacteria</taxon>
        <taxon>Burkholderiales</taxon>
        <taxon>Burkholderiaceae</taxon>
        <taxon>Quisquiliibacterium</taxon>
    </lineage>
</organism>
<evidence type="ECO:0000259" key="1">
    <source>
        <dbReference type="Pfam" id="PF00717"/>
    </source>
</evidence>
<dbReference type="Gene3D" id="1.10.260.40">
    <property type="entry name" value="lambda repressor-like DNA-binding domains"/>
    <property type="match status" value="1"/>
</dbReference>
<dbReference type="RefSeq" id="WP_183965979.1">
    <property type="nucleotide sequence ID" value="NZ_BAABEW010000001.1"/>
</dbReference>
<keyword evidence="3" id="KW-1185">Reference proteome</keyword>
<dbReference type="CDD" id="cd00093">
    <property type="entry name" value="HTH_XRE"/>
    <property type="match status" value="1"/>
</dbReference>
<dbReference type="Gene3D" id="2.10.109.10">
    <property type="entry name" value="Umud Fragment, subunit A"/>
    <property type="match status" value="1"/>
</dbReference>
<proteinExistence type="predicted"/>
<evidence type="ECO:0000313" key="2">
    <source>
        <dbReference type="EMBL" id="MBB5271526.1"/>
    </source>
</evidence>
<dbReference type="InterPro" id="IPR039418">
    <property type="entry name" value="LexA-like"/>
</dbReference>
<dbReference type="SUPFAM" id="SSF51306">
    <property type="entry name" value="LexA/Signal peptidase"/>
    <property type="match status" value="1"/>
</dbReference>
<dbReference type="InterPro" id="IPR015927">
    <property type="entry name" value="Peptidase_S24_S26A/B/C"/>
</dbReference>
<dbReference type="PANTHER" id="PTHR33516:SF2">
    <property type="entry name" value="LEXA REPRESSOR-RELATED"/>
    <property type="match status" value="1"/>
</dbReference>
<comment type="caution">
    <text evidence="2">The sequence shown here is derived from an EMBL/GenBank/DDBJ whole genome shotgun (WGS) entry which is preliminary data.</text>
</comment>
<accession>A0A7W8M804</accession>
<dbReference type="AlphaFoldDB" id="A0A7W8M804"/>
<dbReference type="PANTHER" id="PTHR33516">
    <property type="entry name" value="LEXA REPRESSOR"/>
    <property type="match status" value="1"/>
</dbReference>
<dbReference type="GO" id="GO:0003677">
    <property type="term" value="F:DNA binding"/>
    <property type="evidence" value="ECO:0007669"/>
    <property type="project" value="InterPro"/>
</dbReference>
<evidence type="ECO:0000313" key="3">
    <source>
        <dbReference type="Proteomes" id="UP000532440"/>
    </source>
</evidence>
<dbReference type="InterPro" id="IPR001387">
    <property type="entry name" value="Cro/C1-type_HTH"/>
</dbReference>
<dbReference type="Proteomes" id="UP000532440">
    <property type="component" value="Unassembled WGS sequence"/>
</dbReference>
<reference evidence="2 3" key="1">
    <citation type="submission" date="2020-08" db="EMBL/GenBank/DDBJ databases">
        <title>Genomic Encyclopedia of Type Strains, Phase IV (KMG-IV): sequencing the most valuable type-strain genomes for metagenomic binning, comparative biology and taxonomic classification.</title>
        <authorList>
            <person name="Goeker M."/>
        </authorList>
    </citation>
    <scope>NUCLEOTIDE SEQUENCE [LARGE SCALE GENOMIC DNA]</scope>
    <source>
        <strain evidence="2 3">DSM 29781</strain>
    </source>
</reference>
<dbReference type="InterPro" id="IPR010982">
    <property type="entry name" value="Lambda_DNA-bd_dom_sf"/>
</dbReference>
<protein>
    <submittedName>
        <fullName evidence="2">SOS-response transcriptional repressor LexA</fullName>
    </submittedName>
</protein>
<gene>
    <name evidence="2" type="ORF">HNQ70_001536</name>
</gene>
<sequence>MERLYHAAKELKKIQGQAALARALNTSSQTVHNWETRGVSKQGLLLAQRTIGCSASWLDTGKGPMALADGANVAPAELGTSRVPLISYVQAGIWTEASDPYVVGDADDWLMTDLDLSSSAFALEIKGDSMLPEFKPGDRVIIDPTIAPQPGDFVVAKNGEEEATFKKYRPRGVNDRGDMVFELIPLNEDYPSMRSDVTPIRIVGTMVEHRKYRRR</sequence>
<dbReference type="EMBL" id="JACHGB010000003">
    <property type="protein sequence ID" value="MBB5271526.1"/>
    <property type="molecule type" value="Genomic_DNA"/>
</dbReference>
<feature type="domain" description="Peptidase S24/S26A/S26B/S26C" evidence="1">
    <location>
        <begin position="84"/>
        <end position="207"/>
    </location>
</feature>
<dbReference type="Pfam" id="PF00717">
    <property type="entry name" value="Peptidase_S24"/>
    <property type="match status" value="1"/>
</dbReference>